<keyword evidence="1" id="KW-0732">Signal</keyword>
<feature type="signal peptide" evidence="1">
    <location>
        <begin position="1"/>
        <end position="17"/>
    </location>
</feature>
<dbReference type="RefSeq" id="WP_073080711.1">
    <property type="nucleotide sequence ID" value="NZ_FRBL01000004.1"/>
</dbReference>
<dbReference type="OrthoDB" id="660752at2"/>
<accession>A0A1M7BZA5</accession>
<reference evidence="2 3" key="1">
    <citation type="submission" date="2016-11" db="EMBL/GenBank/DDBJ databases">
        <authorList>
            <person name="Jaros S."/>
            <person name="Januszkiewicz K."/>
            <person name="Wedrychowicz H."/>
        </authorList>
    </citation>
    <scope>NUCLEOTIDE SEQUENCE [LARGE SCALE GENOMIC DNA]</scope>
    <source>
        <strain evidence="2 3">DSM 27406</strain>
    </source>
</reference>
<gene>
    <name evidence="2" type="ORF">SAMN05444266_104132</name>
</gene>
<evidence type="ECO:0000313" key="3">
    <source>
        <dbReference type="Proteomes" id="UP000184420"/>
    </source>
</evidence>
<dbReference type="Proteomes" id="UP000184420">
    <property type="component" value="Unassembled WGS sequence"/>
</dbReference>
<name>A0A1M7BZA5_9BACT</name>
<protein>
    <recommendedName>
        <fullName evidence="4">Beta-lactamase-inhibitor-like, PepSY-like</fullName>
    </recommendedName>
</protein>
<evidence type="ECO:0000313" key="2">
    <source>
        <dbReference type="EMBL" id="SHL60196.1"/>
    </source>
</evidence>
<evidence type="ECO:0008006" key="4">
    <source>
        <dbReference type="Google" id="ProtNLM"/>
    </source>
</evidence>
<organism evidence="2 3">
    <name type="scientific">Chitinophaga jiangningensis</name>
    <dbReference type="NCBI Taxonomy" id="1419482"/>
    <lineage>
        <taxon>Bacteria</taxon>
        <taxon>Pseudomonadati</taxon>
        <taxon>Bacteroidota</taxon>
        <taxon>Chitinophagia</taxon>
        <taxon>Chitinophagales</taxon>
        <taxon>Chitinophagaceae</taxon>
        <taxon>Chitinophaga</taxon>
    </lineage>
</organism>
<feature type="chain" id="PRO_5013155858" description="Beta-lactamase-inhibitor-like, PepSY-like" evidence="1">
    <location>
        <begin position="18"/>
        <end position="221"/>
    </location>
</feature>
<dbReference type="EMBL" id="FRBL01000004">
    <property type="protein sequence ID" value="SHL60196.1"/>
    <property type="molecule type" value="Genomic_DNA"/>
</dbReference>
<dbReference type="STRING" id="1419482.SAMN05444266_104132"/>
<proteinExistence type="predicted"/>
<keyword evidence="3" id="KW-1185">Reference proteome</keyword>
<dbReference type="PROSITE" id="PS51257">
    <property type="entry name" value="PROKAR_LIPOPROTEIN"/>
    <property type="match status" value="1"/>
</dbReference>
<dbReference type="AlphaFoldDB" id="A0A1M7BZA5"/>
<evidence type="ECO:0000256" key="1">
    <source>
        <dbReference type="SAM" id="SignalP"/>
    </source>
</evidence>
<sequence length="221" mass="25342">MATKNLPFLLALTIALASCDSITKSIKDTLRGDTTIISQKQKEEPVIVTTEPEPVNKHLRSEGNSLPFAGNPAALQEVEQLLRNRPEFKGKKIMVYKSIHFYSNYRVMTELQNPDNPAYVDQYYFDNGQWEAPKPVRLSKNTDVAKDLVPLDKVPFANANNVYKVLLEKSKEIGSDPGDITVYVVFYNNKIRWYPGSIHNDRYDYDLEYKQDGTLQSFEQR</sequence>